<evidence type="ECO:0000256" key="9">
    <source>
        <dbReference type="ARBA" id="ARBA00023235"/>
    </source>
</evidence>
<protein>
    <recommendedName>
        <fullName evidence="11 12">Replicative DNA helicase</fullName>
        <ecNumber evidence="11 12">5.6.2.3</ecNumber>
    </recommendedName>
</protein>
<dbReference type="PROSITE" id="PS51199">
    <property type="entry name" value="SF4_HELICASE"/>
    <property type="match status" value="1"/>
</dbReference>
<dbReference type="SUPFAM" id="SSF52540">
    <property type="entry name" value="P-loop containing nucleoside triphosphate hydrolases"/>
    <property type="match status" value="1"/>
</dbReference>
<reference evidence="15" key="1">
    <citation type="journal article" date="2020" name="ISME J.">
        <title>Gammaproteobacteria mediating utilization of methyl-, sulfur- and petroleum organic compounds in deep ocean hydrothermal plumes.</title>
        <authorList>
            <person name="Zhou Z."/>
            <person name="Liu Y."/>
            <person name="Pan J."/>
            <person name="Cron B.R."/>
            <person name="Toner B.M."/>
            <person name="Anantharaman K."/>
            <person name="Breier J.A."/>
            <person name="Dick G.J."/>
            <person name="Li M."/>
        </authorList>
    </citation>
    <scope>NUCLEOTIDE SEQUENCE</scope>
    <source>
        <strain evidence="15">SZUA-1501</strain>
    </source>
</reference>
<keyword evidence="8 12" id="KW-0238">DNA-binding</keyword>
<dbReference type="GO" id="GO:1990077">
    <property type="term" value="C:primosome complex"/>
    <property type="evidence" value="ECO:0007669"/>
    <property type="project" value="UniProtKB-UniRule"/>
</dbReference>
<dbReference type="CDD" id="cd00984">
    <property type="entry name" value="DnaB_C"/>
    <property type="match status" value="1"/>
</dbReference>
<evidence type="ECO:0000313" key="16">
    <source>
        <dbReference type="Proteomes" id="UP000606463"/>
    </source>
</evidence>
<accession>A0A9D0YPM5</accession>
<dbReference type="Pfam" id="PF00772">
    <property type="entry name" value="DnaB"/>
    <property type="match status" value="1"/>
</dbReference>
<dbReference type="Proteomes" id="UP000606463">
    <property type="component" value="Unassembled WGS sequence"/>
</dbReference>
<comment type="similarity">
    <text evidence="1 12">Belongs to the helicase family. DnaB subfamily.</text>
</comment>
<evidence type="ECO:0000256" key="8">
    <source>
        <dbReference type="ARBA" id="ARBA00023125"/>
    </source>
</evidence>
<feature type="domain" description="SF4 helicase" evidence="14">
    <location>
        <begin position="181"/>
        <end position="452"/>
    </location>
</feature>
<dbReference type="EC" id="5.6.2.3" evidence="11 12"/>
<comment type="caution">
    <text evidence="15">The sequence shown here is derived from an EMBL/GenBank/DDBJ whole genome shotgun (WGS) entry which is preliminary data.</text>
</comment>
<evidence type="ECO:0000256" key="4">
    <source>
        <dbReference type="ARBA" id="ARBA00022741"/>
    </source>
</evidence>
<dbReference type="InterPro" id="IPR027417">
    <property type="entry name" value="P-loop_NTPase"/>
</dbReference>
<dbReference type="GO" id="GO:0005829">
    <property type="term" value="C:cytosol"/>
    <property type="evidence" value="ECO:0007669"/>
    <property type="project" value="TreeGrafter"/>
</dbReference>
<dbReference type="PANTHER" id="PTHR30153">
    <property type="entry name" value="REPLICATIVE DNA HELICASE DNAB"/>
    <property type="match status" value="1"/>
</dbReference>
<keyword evidence="9" id="KW-0413">Isomerase</keyword>
<dbReference type="AlphaFoldDB" id="A0A9D0YPM5"/>
<evidence type="ECO:0000256" key="10">
    <source>
        <dbReference type="ARBA" id="ARBA00048954"/>
    </source>
</evidence>
<dbReference type="GO" id="GO:0006269">
    <property type="term" value="P:DNA replication, synthesis of primer"/>
    <property type="evidence" value="ECO:0007669"/>
    <property type="project" value="UniProtKB-UniRule"/>
</dbReference>
<comment type="function">
    <text evidence="12">The main replicative DNA helicase, it participates in initiation and elongation during chromosome replication. Travels ahead of the DNA replisome, separating dsDNA into templates for DNA synthesis. A processive ATP-dependent 5'-3' DNA helicase it has DNA-dependent ATPase activity.</text>
</comment>
<dbReference type="Pfam" id="PF03796">
    <property type="entry name" value="DnaB_C"/>
    <property type="match status" value="1"/>
</dbReference>
<keyword evidence="6 12" id="KW-0347">Helicase</keyword>
<evidence type="ECO:0000256" key="6">
    <source>
        <dbReference type="ARBA" id="ARBA00022806"/>
    </source>
</evidence>
<dbReference type="PANTHER" id="PTHR30153:SF2">
    <property type="entry name" value="REPLICATIVE DNA HELICASE"/>
    <property type="match status" value="1"/>
</dbReference>
<dbReference type="InterPro" id="IPR016136">
    <property type="entry name" value="DNA_helicase_N/primase_C"/>
</dbReference>
<dbReference type="NCBIfam" id="TIGR00665">
    <property type="entry name" value="DnaB"/>
    <property type="match status" value="1"/>
</dbReference>
<name>A0A9D0YPM5_AQUAO</name>
<dbReference type="SMART" id="SM00382">
    <property type="entry name" value="AAA"/>
    <property type="match status" value="1"/>
</dbReference>
<dbReference type="InterPro" id="IPR007692">
    <property type="entry name" value="DNA_helicase_DnaB"/>
</dbReference>
<keyword evidence="4 12" id="KW-0547">Nucleotide-binding</keyword>
<dbReference type="InterPro" id="IPR036185">
    <property type="entry name" value="DNA_heli_DnaB-like_N_sf"/>
</dbReference>
<feature type="region of interest" description="Disordered" evidence="13">
    <location>
        <begin position="447"/>
        <end position="480"/>
    </location>
</feature>
<gene>
    <name evidence="15" type="primary">dnaB</name>
    <name evidence="15" type="ORF">EYH37_03185</name>
</gene>
<proteinExistence type="inferred from homology"/>
<dbReference type="GO" id="GO:0016787">
    <property type="term" value="F:hydrolase activity"/>
    <property type="evidence" value="ECO:0007669"/>
    <property type="project" value="UniProtKB-KW"/>
</dbReference>
<keyword evidence="7 12" id="KW-0067">ATP-binding</keyword>
<evidence type="ECO:0000259" key="14">
    <source>
        <dbReference type="PROSITE" id="PS51199"/>
    </source>
</evidence>
<keyword evidence="3 12" id="KW-0235">DNA replication</keyword>
<evidence type="ECO:0000256" key="1">
    <source>
        <dbReference type="ARBA" id="ARBA00008428"/>
    </source>
</evidence>
<evidence type="ECO:0000256" key="7">
    <source>
        <dbReference type="ARBA" id="ARBA00022840"/>
    </source>
</evidence>
<evidence type="ECO:0000256" key="2">
    <source>
        <dbReference type="ARBA" id="ARBA00022515"/>
    </source>
</evidence>
<evidence type="ECO:0000256" key="12">
    <source>
        <dbReference type="RuleBase" id="RU362085"/>
    </source>
</evidence>
<dbReference type="Gene3D" id="1.10.860.10">
    <property type="entry name" value="DNAb Helicase, Chain A"/>
    <property type="match status" value="1"/>
</dbReference>
<evidence type="ECO:0000313" key="15">
    <source>
        <dbReference type="EMBL" id="HIP98356.1"/>
    </source>
</evidence>
<dbReference type="GO" id="GO:0043139">
    <property type="term" value="F:5'-3' DNA helicase activity"/>
    <property type="evidence" value="ECO:0007669"/>
    <property type="project" value="UniProtKB-EC"/>
</dbReference>
<sequence>MKLFSLVQGSINYNPQIEDTIIGTLLLEPSQLEVILEEGIRDSHFFDVINQKIFEVALKAWNEKGNKLTFDLILEELKKYRVVPDYIEEGKLFERYAESFVRSQEILREYCKLLKKYALKRELIEIAHEILSKDHKDPEELLELLLDKTFELSTKGEVVPYVSLAEVVPRLKETIESFSKSKSHITGIPSGFPDLDRLTTGFHGGDLIIIAGRPGMGKTSFALSIAKYVAQKENLPVGIFSLEMTKEQLALRLLSFISHIPLYDLRLGKLTEEQKEVLEESFKLLQELPIYIDDSAGLSTTDLRIKAMRMKKEKGIELLIVDYLQLIRGVRKYSSRQEEVAEISRSLKALAKELNIPVIALAQLSRQVEQRGDKRPQLADLRESGQIEQDADLIIFLHRPEYYLKLKKKEVPPDLQGKAEVIIAKQRQGPMGVVVETYFIEKLSLFEPKDPTEEEDFPTDFLEEDGETPDVDLGDLDLDF</sequence>
<keyword evidence="2 12" id="KW-0639">Primosome</keyword>
<dbReference type="Gene3D" id="3.40.50.300">
    <property type="entry name" value="P-loop containing nucleotide triphosphate hydrolases"/>
    <property type="match status" value="1"/>
</dbReference>
<dbReference type="SUPFAM" id="SSF48024">
    <property type="entry name" value="N-terminal domain of DnaB helicase"/>
    <property type="match status" value="1"/>
</dbReference>
<dbReference type="InterPro" id="IPR007694">
    <property type="entry name" value="DNA_helicase_DnaB-like_C"/>
</dbReference>
<dbReference type="EMBL" id="DQVE01000034">
    <property type="protein sequence ID" value="HIP98356.1"/>
    <property type="molecule type" value="Genomic_DNA"/>
</dbReference>
<dbReference type="InterPro" id="IPR007693">
    <property type="entry name" value="DNA_helicase_DnaB-like_N"/>
</dbReference>
<evidence type="ECO:0000256" key="3">
    <source>
        <dbReference type="ARBA" id="ARBA00022705"/>
    </source>
</evidence>
<keyword evidence="5 12" id="KW-0378">Hydrolase</keyword>
<evidence type="ECO:0000256" key="13">
    <source>
        <dbReference type="SAM" id="MobiDB-lite"/>
    </source>
</evidence>
<comment type="catalytic activity">
    <reaction evidence="10 12">
        <text>ATP + H2O = ADP + phosphate + H(+)</text>
        <dbReference type="Rhea" id="RHEA:13065"/>
        <dbReference type="ChEBI" id="CHEBI:15377"/>
        <dbReference type="ChEBI" id="CHEBI:15378"/>
        <dbReference type="ChEBI" id="CHEBI:30616"/>
        <dbReference type="ChEBI" id="CHEBI:43474"/>
        <dbReference type="ChEBI" id="CHEBI:456216"/>
        <dbReference type="EC" id="5.6.2.3"/>
    </reaction>
</comment>
<organism evidence="15 16">
    <name type="scientific">Aquifex aeolicus</name>
    <dbReference type="NCBI Taxonomy" id="63363"/>
    <lineage>
        <taxon>Bacteria</taxon>
        <taxon>Pseudomonadati</taxon>
        <taxon>Aquificota</taxon>
        <taxon>Aquificia</taxon>
        <taxon>Aquificales</taxon>
        <taxon>Aquificaceae</taxon>
        <taxon>Aquifex</taxon>
    </lineage>
</organism>
<evidence type="ECO:0000256" key="5">
    <source>
        <dbReference type="ARBA" id="ARBA00022801"/>
    </source>
</evidence>
<dbReference type="GO" id="GO:0003677">
    <property type="term" value="F:DNA binding"/>
    <property type="evidence" value="ECO:0007669"/>
    <property type="project" value="UniProtKB-UniRule"/>
</dbReference>
<feature type="compositionally biased region" description="Acidic residues" evidence="13">
    <location>
        <begin position="452"/>
        <end position="480"/>
    </location>
</feature>
<dbReference type="GO" id="GO:0005524">
    <property type="term" value="F:ATP binding"/>
    <property type="evidence" value="ECO:0007669"/>
    <property type="project" value="UniProtKB-UniRule"/>
</dbReference>
<evidence type="ECO:0000256" key="11">
    <source>
        <dbReference type="NCBIfam" id="TIGR00665"/>
    </source>
</evidence>
<dbReference type="InterPro" id="IPR003593">
    <property type="entry name" value="AAA+_ATPase"/>
</dbReference>